<evidence type="ECO:0000313" key="2">
    <source>
        <dbReference type="EMBL" id="SCM69982.1"/>
    </source>
</evidence>
<dbReference type="RefSeq" id="WP_179981518.1">
    <property type="nucleotide sequence ID" value="NZ_LT608333.1"/>
</dbReference>
<gene>
    <name evidence="2" type="ORF">KL86DES1_10105</name>
</gene>
<sequence>MVDNKTPYLGLPLPDLANQQDEDVPRLAEALAGLDALAAQNDARMAVAEAGLEGAVERVVVLEDDTLELRKGMVALSGRVDGVEAKSPDLASKDKAGIVKIGEGIAVTEGGIISVPPPPEINLATKNSAGTVIVGDGLDVSGPIEEGQGLPAPGTLSLAAHLDESGKKYGKGDSQFFGHVKLVDDFEQNADATSGISISPKGVKTAFDRLVGIIGEQVITSSRTWVVPETGRYQITAVGGGGNGGAGGKGISGYYEDSSWAWSGGGGGGGGAGERTQTTQNLTKGTSYVLTVGGVSGTSSFGALLTARGGGGGGNGEPGGGWSGGEARPGNGGAGGASYGSAAGGGAAGKSAFYGGGGGGGGGATSYDGYYGNGGSGGRGATASENPGTYPGSGGSAGRQGCIKIKIVPV</sequence>
<feature type="compositionally biased region" description="Gly residues" evidence="1">
    <location>
        <begin position="309"/>
        <end position="324"/>
    </location>
</feature>
<proteinExistence type="predicted"/>
<dbReference type="EMBL" id="FMJC01000001">
    <property type="protein sequence ID" value="SCM69982.1"/>
    <property type="molecule type" value="Genomic_DNA"/>
</dbReference>
<dbReference type="AlphaFoldDB" id="A0A212KXF9"/>
<feature type="region of interest" description="Disordered" evidence="1">
    <location>
        <begin position="378"/>
        <end position="398"/>
    </location>
</feature>
<protein>
    <submittedName>
        <fullName evidence="2">Uncharacterized protein</fullName>
    </submittedName>
</protein>
<organism evidence="2">
    <name type="scientific">uncultured Desulfovibrio sp</name>
    <dbReference type="NCBI Taxonomy" id="167968"/>
    <lineage>
        <taxon>Bacteria</taxon>
        <taxon>Pseudomonadati</taxon>
        <taxon>Thermodesulfobacteriota</taxon>
        <taxon>Desulfovibrionia</taxon>
        <taxon>Desulfovibrionales</taxon>
        <taxon>Desulfovibrionaceae</taxon>
        <taxon>Desulfovibrio</taxon>
        <taxon>environmental samples</taxon>
    </lineage>
</organism>
<feature type="region of interest" description="Disordered" evidence="1">
    <location>
        <begin position="309"/>
        <end position="339"/>
    </location>
</feature>
<name>A0A212KXF9_9BACT</name>
<feature type="compositionally biased region" description="Gly residues" evidence="1">
    <location>
        <begin position="330"/>
        <end position="339"/>
    </location>
</feature>
<accession>A0A212KXF9</accession>
<reference evidence="2" key="1">
    <citation type="submission" date="2016-08" db="EMBL/GenBank/DDBJ databases">
        <authorList>
            <person name="Seilhamer J.J."/>
        </authorList>
    </citation>
    <scope>NUCLEOTIDE SEQUENCE</scope>
    <source>
        <strain evidence="2">86-1</strain>
    </source>
</reference>
<evidence type="ECO:0000256" key="1">
    <source>
        <dbReference type="SAM" id="MobiDB-lite"/>
    </source>
</evidence>